<dbReference type="CDD" id="cd11660">
    <property type="entry name" value="SANT_TRF"/>
    <property type="match status" value="2"/>
</dbReference>
<dbReference type="SMART" id="SM00717">
    <property type="entry name" value="SANT"/>
    <property type="match status" value="2"/>
</dbReference>
<dbReference type="InterPro" id="IPR001005">
    <property type="entry name" value="SANT/Myb"/>
</dbReference>
<dbReference type="OrthoDB" id="608866at2759"/>
<evidence type="ECO:0000313" key="5">
    <source>
        <dbReference type="Proteomes" id="UP000242877"/>
    </source>
</evidence>
<dbReference type="Proteomes" id="UP000242877">
    <property type="component" value="Unassembled WGS sequence"/>
</dbReference>
<dbReference type="InterPro" id="IPR052450">
    <property type="entry name" value="TRBD-Containing_Protein"/>
</dbReference>
<reference evidence="4 5" key="1">
    <citation type="journal article" date="2016" name="Genome Biol. Evol.">
        <title>Divergent and convergent evolution of fungal pathogenicity.</title>
        <authorList>
            <person name="Shang Y."/>
            <person name="Xiao G."/>
            <person name="Zheng P."/>
            <person name="Cen K."/>
            <person name="Zhan S."/>
            <person name="Wang C."/>
        </authorList>
    </citation>
    <scope>NUCLEOTIDE SEQUENCE [LARGE SCALE GENOMIC DNA]</scope>
    <source>
        <strain evidence="4 5">ARSEF 7405</strain>
    </source>
</reference>
<keyword evidence="1" id="KW-0539">Nucleus</keyword>
<keyword evidence="4" id="KW-0371">Homeobox</keyword>
<dbReference type="Gene3D" id="1.10.10.60">
    <property type="entry name" value="Homeodomain-like"/>
    <property type="match status" value="2"/>
</dbReference>
<dbReference type="VEuPathDB" id="FungiDB:AAP_05403"/>
<name>A0A167VLE1_9EURO</name>
<evidence type="ECO:0000256" key="1">
    <source>
        <dbReference type="ARBA" id="ARBA00023242"/>
    </source>
</evidence>
<dbReference type="AlphaFoldDB" id="A0A167VLE1"/>
<feature type="region of interest" description="Disordered" evidence="2">
    <location>
        <begin position="97"/>
        <end position="119"/>
    </location>
</feature>
<sequence>MLDMAKIPPSSHDAAQEQYWRTASIDDVLDLRIPPLRLPITAQTPLGAPSPIEPNTLLAPLDGIAPGLTIARPDPGTGAYYHAPARVPTQQELLSAARKRRYAEDEDAPGHENDTGASMTFSRSVDDTFTHEMDILSHLFNSKPLLKEPSSREQSLYKASPMFSGPSSFLSSPPSSYLPPLLPTTEGSSEMRRFLSLEEIAPSYRSPCIDPIFEDSCIIDNEPLNQLHLQLPPPRTQQETQKLPSFGPLSVVNELHEPPPDPGKSPRIDSLSSFMLPELRLCDSYSGQADDEFFQQARCPERQSSPRHELSGMTQKLLDKVSYIDERHRVENTKKQAGASGDMVLDSSTKQADQMPPKVDWLNSAKTRARPVKRRWTEKETQDLICGVMRCGVGNWKAILNQPDLNFGGRSALNLKDRFRVCCPWVYRGDSEQDHVGEETHGGTVADNTIPKTKTIRNFDRSKSRLIALGIENPTTTLRSSRRPRRYFTPEEDAALYAGFQVYGFRWAAILKDERLKFRDRKPGDLRDRFRVKYSELYKKG</sequence>
<evidence type="ECO:0000313" key="4">
    <source>
        <dbReference type="EMBL" id="KZZ87699.1"/>
    </source>
</evidence>
<dbReference type="SUPFAM" id="SSF46689">
    <property type="entry name" value="Homeodomain-like"/>
    <property type="match status" value="2"/>
</dbReference>
<comment type="caution">
    <text evidence="4">The sequence shown here is derived from an EMBL/GenBank/DDBJ whole genome shotgun (WGS) entry which is preliminary data.</text>
</comment>
<proteinExistence type="predicted"/>
<dbReference type="PROSITE" id="PS50090">
    <property type="entry name" value="MYB_LIKE"/>
    <property type="match status" value="1"/>
</dbReference>
<keyword evidence="5" id="KW-1185">Reference proteome</keyword>
<evidence type="ECO:0000259" key="3">
    <source>
        <dbReference type="PROSITE" id="PS50090"/>
    </source>
</evidence>
<dbReference type="InterPro" id="IPR009057">
    <property type="entry name" value="Homeodomain-like_sf"/>
</dbReference>
<accession>A0A167VLE1</accession>
<dbReference type="GO" id="GO:0003677">
    <property type="term" value="F:DNA binding"/>
    <property type="evidence" value="ECO:0007669"/>
    <property type="project" value="UniProtKB-KW"/>
</dbReference>
<dbReference type="PANTHER" id="PTHR46734">
    <property type="entry name" value="TELOMERIC REPEAT-BINDING FACTOR 1 TERF1"/>
    <property type="match status" value="1"/>
</dbReference>
<organism evidence="4 5">
    <name type="scientific">Ascosphaera apis ARSEF 7405</name>
    <dbReference type="NCBI Taxonomy" id="392613"/>
    <lineage>
        <taxon>Eukaryota</taxon>
        <taxon>Fungi</taxon>
        <taxon>Dikarya</taxon>
        <taxon>Ascomycota</taxon>
        <taxon>Pezizomycotina</taxon>
        <taxon>Eurotiomycetes</taxon>
        <taxon>Eurotiomycetidae</taxon>
        <taxon>Onygenales</taxon>
        <taxon>Ascosphaeraceae</taxon>
        <taxon>Ascosphaera</taxon>
    </lineage>
</organism>
<dbReference type="EMBL" id="AZGZ01000031">
    <property type="protein sequence ID" value="KZZ87699.1"/>
    <property type="molecule type" value="Genomic_DNA"/>
</dbReference>
<feature type="domain" description="Myb-like" evidence="3">
    <location>
        <begin position="368"/>
        <end position="420"/>
    </location>
</feature>
<dbReference type="Pfam" id="PF00249">
    <property type="entry name" value="Myb_DNA-binding"/>
    <property type="match status" value="1"/>
</dbReference>
<gene>
    <name evidence="4" type="ORF">AAP_05403</name>
</gene>
<evidence type="ECO:0000256" key="2">
    <source>
        <dbReference type="SAM" id="MobiDB-lite"/>
    </source>
</evidence>
<dbReference type="PANTHER" id="PTHR46734:SF1">
    <property type="entry name" value="TELOMERIC REPEAT-BINDING FACTOR 1"/>
    <property type="match status" value="1"/>
</dbReference>
<keyword evidence="4" id="KW-0238">DNA-binding</keyword>
<protein>
    <submittedName>
        <fullName evidence="4">Homeodomain-like protein</fullName>
    </submittedName>
</protein>